<gene>
    <name evidence="2" type="ORF">DFA_12108</name>
</gene>
<dbReference type="GO" id="GO:0046935">
    <property type="term" value="F:1-phosphatidylinositol-3-kinase regulator activity"/>
    <property type="evidence" value="ECO:0007669"/>
    <property type="project" value="InterPro"/>
</dbReference>
<dbReference type="AlphaFoldDB" id="F4QFU1"/>
<dbReference type="InterPro" id="IPR019522">
    <property type="entry name" value="PIK3R5/6"/>
</dbReference>
<evidence type="ECO:0000256" key="1">
    <source>
        <dbReference type="SAM" id="MobiDB-lite"/>
    </source>
</evidence>
<dbReference type="GO" id="GO:0007186">
    <property type="term" value="P:G protein-coupled receptor signaling pathway"/>
    <property type="evidence" value="ECO:0007669"/>
    <property type="project" value="TreeGrafter"/>
</dbReference>
<dbReference type="PANTHER" id="PTHR15593:SF3">
    <property type="entry name" value="PROTEIN DDB_G0292252-RELATED"/>
    <property type="match status" value="1"/>
</dbReference>
<keyword evidence="3" id="KW-1185">Reference proteome</keyword>
<dbReference type="GeneID" id="14866453"/>
<name>F4QFU1_CACFS</name>
<accession>F4QFU1</accession>
<evidence type="ECO:0000313" key="3">
    <source>
        <dbReference type="Proteomes" id="UP000007797"/>
    </source>
</evidence>
<dbReference type="RefSeq" id="XP_004351047.1">
    <property type="nucleotide sequence ID" value="XM_004350995.1"/>
</dbReference>
<feature type="region of interest" description="Disordered" evidence="1">
    <location>
        <begin position="1"/>
        <end position="56"/>
    </location>
</feature>
<sequence length="1003" mass="113005">MSTVTGGDSSSSSSSTSKSGGGIVFDTNVASSHSPLSSPSVGSSNNSSNSSNSFQPSPSLIQISEILQHSIELKLCSSISTHNVFWDTLLHNVQENGDIISLIISLLLTKYIQVTTMPDKRTFPLIQVLVQLLTINNLHHLQQLQQQLKLQSASSSPVLTSKQQDNENDEDDDNEDESSSTDQPPLLPSIVQQMNIEEQIAMVQQQLQNSGISINNNTTNSSIGFSNNNNIQQPQQQLSSAEELKDLESMKASIINTITFISLFYSFNSYHPTLKLLLSKLAEIKDSSATDILRILSAGFKDTNEYIFFLIDHCSDLGSITLPYTNANTTANYYFTSKSNPNAAAVAAAAAAAATINNPIAHRNSWLNTCITMELQQSPTKLKMILDNLFLFLKHPLLLEKLSPVFAPSALQSAMSIIKTFYLWPRPYCDFVKEILEILSLEYRCPGAYFRTILSSEFPSINISSSNATSASLSSPLFASKSRPYVHMMVDRYISESLSIQEIFESNYKNNIPSITQLQSNNISNIYQRIMGIDNSILGLEFLEPIDVAQFHNRIVDLLNKTLYLEEEESKSIKIKELGLIREEMIKQSTKTVHNHVPKPINLPHLAYHFTSLYRYTIKNKKPDEYATSLQLPVYKKTSNTLTNLLCNYNADVNDLVKICIVGNDSSIHHLVGSYVYLRYQSPELFDNLDIQFYIIPAGNQSKLADFISTFDNWYHRQVSCIINSLYEIIPSFRPVSSYNSDQQFIESMSNLKEDRKSSVYRQSVSEQESPSSLDLSDQPQQDVYTTTPSSVIFSEIEYLFREASFKLDIPLMKCEAWLDDTYHTIPFFLKAEFGLNPYIIGTGDTSLMESPMSNKMSKYSPSLVSVRFSLVNPVSQFVQQMSIDYKSYFEISIQNQIPKYHHQINGNSSNNATGGGIGEGVRMELCMMEFDQKKKRMKSDQPCLFTTNCIEIESHKDDKKKPFDLLLDGQIYGPYSKVKLSYCTTPKNEFITFPIMTYLPNY</sequence>
<feature type="region of interest" description="Disordered" evidence="1">
    <location>
        <begin position="155"/>
        <end position="186"/>
    </location>
</feature>
<evidence type="ECO:0000313" key="2">
    <source>
        <dbReference type="EMBL" id="EGG14338.1"/>
    </source>
</evidence>
<dbReference type="PANTHER" id="PTHR15593">
    <property type="entry name" value="PHOSPHATIDYLINOSITOL 3-KINASE REGULATORY SUBUNIT"/>
    <property type="match status" value="1"/>
</dbReference>
<feature type="compositionally biased region" description="Low complexity" evidence="1">
    <location>
        <begin position="1"/>
        <end position="18"/>
    </location>
</feature>
<feature type="compositionally biased region" description="Low complexity" evidence="1">
    <location>
        <begin position="31"/>
        <end position="56"/>
    </location>
</feature>
<protein>
    <submittedName>
        <fullName evidence="2">Uncharacterized protein</fullName>
    </submittedName>
</protein>
<reference evidence="3" key="1">
    <citation type="journal article" date="2011" name="Genome Res.">
        <title>Phylogeny-wide analysis of social amoeba genomes highlights ancient origins for complex intercellular communication.</title>
        <authorList>
            <person name="Heidel A.J."/>
            <person name="Lawal H.M."/>
            <person name="Felder M."/>
            <person name="Schilde C."/>
            <person name="Helps N.R."/>
            <person name="Tunggal B."/>
            <person name="Rivero F."/>
            <person name="John U."/>
            <person name="Schleicher M."/>
            <person name="Eichinger L."/>
            <person name="Platzer M."/>
            <person name="Noegel A.A."/>
            <person name="Schaap P."/>
            <person name="Gloeckner G."/>
        </authorList>
    </citation>
    <scope>NUCLEOTIDE SEQUENCE [LARGE SCALE GENOMIC DNA]</scope>
    <source>
        <strain evidence="3">SH3</strain>
    </source>
</reference>
<proteinExistence type="predicted"/>
<dbReference type="EMBL" id="GL883029">
    <property type="protein sequence ID" value="EGG14338.1"/>
    <property type="molecule type" value="Genomic_DNA"/>
</dbReference>
<dbReference type="OMA" id="THNVFWD"/>
<dbReference type="Proteomes" id="UP000007797">
    <property type="component" value="Unassembled WGS sequence"/>
</dbReference>
<feature type="compositionally biased region" description="Acidic residues" evidence="1">
    <location>
        <begin position="166"/>
        <end position="179"/>
    </location>
</feature>
<dbReference type="OrthoDB" id="19891at2759"/>
<dbReference type="GO" id="GO:0005944">
    <property type="term" value="C:phosphatidylinositol 3-kinase complex, class IB"/>
    <property type="evidence" value="ECO:0007669"/>
    <property type="project" value="InterPro"/>
</dbReference>
<organism evidence="2 3">
    <name type="scientific">Cavenderia fasciculata</name>
    <name type="common">Slime mold</name>
    <name type="synonym">Dictyostelium fasciculatum</name>
    <dbReference type="NCBI Taxonomy" id="261658"/>
    <lineage>
        <taxon>Eukaryota</taxon>
        <taxon>Amoebozoa</taxon>
        <taxon>Evosea</taxon>
        <taxon>Eumycetozoa</taxon>
        <taxon>Dictyostelia</taxon>
        <taxon>Acytosteliales</taxon>
        <taxon>Cavenderiaceae</taxon>
        <taxon>Cavenderia</taxon>
    </lineage>
</organism>
<dbReference type="Pfam" id="PF10486">
    <property type="entry name" value="PI3K_1B_p101"/>
    <property type="match status" value="1"/>
</dbReference>
<dbReference type="KEGG" id="dfa:DFA_12108"/>
<feature type="region of interest" description="Disordered" evidence="1">
    <location>
        <begin position="762"/>
        <end position="783"/>
    </location>
</feature>